<evidence type="ECO:0000313" key="3">
    <source>
        <dbReference type="EMBL" id="OWZ05649.1"/>
    </source>
</evidence>
<accession>A0A225VKY0</accession>
<gene>
    <name evidence="3" type="ORF">PHMEG_00022230</name>
</gene>
<name>A0A225VKY0_9STRA</name>
<dbReference type="CDD" id="cd00024">
    <property type="entry name" value="CD_CSD"/>
    <property type="match status" value="1"/>
</dbReference>
<evidence type="ECO:0000256" key="1">
    <source>
        <dbReference type="SAM" id="MobiDB-lite"/>
    </source>
</evidence>
<feature type="non-terminal residue" evidence="3">
    <location>
        <position position="1"/>
    </location>
</feature>
<sequence>LAPRFIGPFTVIKAIGDAYTLDVPSSLHLHPTFYVGRLKRYYLAEIPDAKNVTTDGCSDQRYRRDGPPPVIDAAGNVRWIVDRIVKDQDPHGFPPEDNTWETPHGLLRDVPDVVRDYEATLAAASDSSGQPKVNENGIANGDESENANENRNPLHVPKREPLARPRAEG</sequence>
<feature type="domain" description="Tf2-1-like SH3-like" evidence="2">
    <location>
        <begin position="1"/>
        <end position="41"/>
    </location>
</feature>
<organism evidence="3 4">
    <name type="scientific">Phytophthora megakarya</name>
    <dbReference type="NCBI Taxonomy" id="4795"/>
    <lineage>
        <taxon>Eukaryota</taxon>
        <taxon>Sar</taxon>
        <taxon>Stramenopiles</taxon>
        <taxon>Oomycota</taxon>
        <taxon>Peronosporomycetes</taxon>
        <taxon>Peronosporales</taxon>
        <taxon>Peronosporaceae</taxon>
        <taxon>Phytophthora</taxon>
    </lineage>
</organism>
<reference evidence="4" key="1">
    <citation type="submission" date="2017-03" db="EMBL/GenBank/DDBJ databases">
        <title>Phytopthora megakarya and P. palmivora, two closely related causual agents of cacao black pod achieved similar genome size and gene model numbers by different mechanisms.</title>
        <authorList>
            <person name="Ali S."/>
            <person name="Shao J."/>
            <person name="Larry D.J."/>
            <person name="Kronmiller B."/>
            <person name="Shen D."/>
            <person name="Strem M.D."/>
            <person name="Melnick R.L."/>
            <person name="Guiltinan M.J."/>
            <person name="Tyler B.M."/>
            <person name="Meinhardt L.W."/>
            <person name="Bailey B.A."/>
        </authorList>
    </citation>
    <scope>NUCLEOTIDE SEQUENCE [LARGE SCALE GENOMIC DNA]</scope>
    <source>
        <strain evidence="4">zdho120</strain>
    </source>
</reference>
<protein>
    <recommendedName>
        <fullName evidence="2">Tf2-1-like SH3-like domain-containing protein</fullName>
    </recommendedName>
</protein>
<comment type="caution">
    <text evidence="3">The sequence shown here is derived from an EMBL/GenBank/DDBJ whole genome shotgun (WGS) entry which is preliminary data.</text>
</comment>
<dbReference type="Pfam" id="PF24626">
    <property type="entry name" value="SH3_Tf2-1"/>
    <property type="match status" value="1"/>
</dbReference>
<dbReference type="Proteomes" id="UP000198211">
    <property type="component" value="Unassembled WGS sequence"/>
</dbReference>
<dbReference type="OrthoDB" id="116773at2759"/>
<dbReference type="InterPro" id="IPR056924">
    <property type="entry name" value="SH3_Tf2-1"/>
</dbReference>
<feature type="compositionally biased region" description="Basic and acidic residues" evidence="1">
    <location>
        <begin position="157"/>
        <end position="169"/>
    </location>
</feature>
<dbReference type="AlphaFoldDB" id="A0A225VKY0"/>
<feature type="region of interest" description="Disordered" evidence="1">
    <location>
        <begin position="122"/>
        <end position="169"/>
    </location>
</feature>
<evidence type="ECO:0000259" key="2">
    <source>
        <dbReference type="Pfam" id="PF24626"/>
    </source>
</evidence>
<keyword evidence="4" id="KW-1185">Reference proteome</keyword>
<proteinExistence type="predicted"/>
<evidence type="ECO:0000313" key="4">
    <source>
        <dbReference type="Proteomes" id="UP000198211"/>
    </source>
</evidence>
<dbReference type="EMBL" id="NBNE01004326">
    <property type="protein sequence ID" value="OWZ05649.1"/>
    <property type="molecule type" value="Genomic_DNA"/>
</dbReference>